<dbReference type="Proteomes" id="UP001596411">
    <property type="component" value="Unassembled WGS sequence"/>
</dbReference>
<evidence type="ECO:0000313" key="3">
    <source>
        <dbReference type="Proteomes" id="UP001596411"/>
    </source>
</evidence>
<protein>
    <submittedName>
        <fullName evidence="2">Uncharacterized protein</fullName>
    </submittedName>
</protein>
<organism evidence="2 3">
    <name type="scientific">Halomonas salifodinae</name>
    <dbReference type="NCBI Taxonomy" id="438745"/>
    <lineage>
        <taxon>Bacteria</taxon>
        <taxon>Pseudomonadati</taxon>
        <taxon>Pseudomonadota</taxon>
        <taxon>Gammaproteobacteria</taxon>
        <taxon>Oceanospirillales</taxon>
        <taxon>Halomonadaceae</taxon>
        <taxon>Halomonas</taxon>
    </lineage>
</organism>
<reference evidence="3" key="1">
    <citation type="journal article" date="2019" name="Int. J. Syst. Evol. Microbiol.">
        <title>The Global Catalogue of Microorganisms (GCM) 10K type strain sequencing project: providing services to taxonomists for standard genome sequencing and annotation.</title>
        <authorList>
            <consortium name="The Broad Institute Genomics Platform"/>
            <consortium name="The Broad Institute Genome Sequencing Center for Infectious Disease"/>
            <person name="Wu L."/>
            <person name="Ma J."/>
        </authorList>
    </citation>
    <scope>NUCLEOTIDE SEQUENCE [LARGE SCALE GENOMIC DNA]</scope>
    <source>
        <strain evidence="3">CGMCC 1.13666</strain>
    </source>
</reference>
<keyword evidence="3" id="KW-1185">Reference proteome</keyword>
<name>A0ABW2EY74_9GAMM</name>
<evidence type="ECO:0000256" key="1">
    <source>
        <dbReference type="SAM" id="MobiDB-lite"/>
    </source>
</evidence>
<feature type="compositionally biased region" description="Basic and acidic residues" evidence="1">
    <location>
        <begin position="30"/>
        <end position="45"/>
    </location>
</feature>
<dbReference type="EMBL" id="JBHSZP010000016">
    <property type="protein sequence ID" value="MFC7089879.1"/>
    <property type="molecule type" value="Genomic_DNA"/>
</dbReference>
<feature type="region of interest" description="Disordered" evidence="1">
    <location>
        <begin position="29"/>
        <end position="52"/>
    </location>
</feature>
<proteinExistence type="predicted"/>
<dbReference type="RefSeq" id="WP_346062305.1">
    <property type="nucleotide sequence ID" value="NZ_BAAADR010000010.1"/>
</dbReference>
<gene>
    <name evidence="2" type="ORF">ACFQH5_10010</name>
</gene>
<evidence type="ECO:0000313" key="2">
    <source>
        <dbReference type="EMBL" id="MFC7089879.1"/>
    </source>
</evidence>
<comment type="caution">
    <text evidence="2">The sequence shown here is derived from an EMBL/GenBank/DDBJ whole genome shotgun (WGS) entry which is preliminary data.</text>
</comment>
<accession>A0ABW2EY74</accession>
<sequence>MIKGLMLCFLVLAVQLGILAYVDQRTATPELRHGESTARELRRDDDEPPLAS</sequence>